<dbReference type="STRING" id="246191.SAMN05660337_3239"/>
<accession>A0A1G9KWP7</accession>
<feature type="domain" description="Helix-turn-helix" evidence="1">
    <location>
        <begin position="4"/>
        <end position="54"/>
    </location>
</feature>
<dbReference type="Pfam" id="PF12728">
    <property type="entry name" value="HTH_17"/>
    <property type="match status" value="1"/>
</dbReference>
<dbReference type="AlphaFoldDB" id="A0A1G9KWP7"/>
<dbReference type="InterPro" id="IPR009061">
    <property type="entry name" value="DNA-bd_dom_put_sf"/>
</dbReference>
<dbReference type="EMBL" id="FNGA01000005">
    <property type="protein sequence ID" value="SDL54026.1"/>
    <property type="molecule type" value="Genomic_DNA"/>
</dbReference>
<evidence type="ECO:0000259" key="1">
    <source>
        <dbReference type="Pfam" id="PF12728"/>
    </source>
</evidence>
<dbReference type="RefSeq" id="WP_092162941.1">
    <property type="nucleotide sequence ID" value="NZ_FNGA01000005.1"/>
</dbReference>
<dbReference type="SUPFAM" id="SSF46955">
    <property type="entry name" value="Putative DNA-binding domain"/>
    <property type="match status" value="1"/>
</dbReference>
<reference evidence="3" key="1">
    <citation type="submission" date="2016-10" db="EMBL/GenBank/DDBJ databases">
        <authorList>
            <person name="Varghese N."/>
            <person name="Submissions S."/>
        </authorList>
    </citation>
    <scope>NUCLEOTIDE SEQUENCE [LARGE SCALE GENOMIC DNA]</scope>
    <source>
        <strain evidence="3">DSM 16995</strain>
    </source>
</reference>
<dbReference type="OrthoDB" id="123463at2"/>
<dbReference type="InterPro" id="IPR041657">
    <property type="entry name" value="HTH_17"/>
</dbReference>
<sequence>MQGLLSTKEAAERLGLSPGTLEVWRCLGKGPRYIKIGRRVGYDASDLDLYVESCKIIPLEEQANLPRPR</sequence>
<evidence type="ECO:0000313" key="3">
    <source>
        <dbReference type="Proteomes" id="UP000199053"/>
    </source>
</evidence>
<keyword evidence="3" id="KW-1185">Reference proteome</keyword>
<organism evidence="2 3">
    <name type="scientific">Maridesulfovibrio ferrireducens</name>
    <dbReference type="NCBI Taxonomy" id="246191"/>
    <lineage>
        <taxon>Bacteria</taxon>
        <taxon>Pseudomonadati</taxon>
        <taxon>Thermodesulfobacteriota</taxon>
        <taxon>Desulfovibrionia</taxon>
        <taxon>Desulfovibrionales</taxon>
        <taxon>Desulfovibrionaceae</taxon>
        <taxon>Maridesulfovibrio</taxon>
    </lineage>
</organism>
<evidence type="ECO:0000313" key="2">
    <source>
        <dbReference type="EMBL" id="SDL54026.1"/>
    </source>
</evidence>
<dbReference type="Proteomes" id="UP000199053">
    <property type="component" value="Unassembled WGS sequence"/>
</dbReference>
<name>A0A1G9KWP7_9BACT</name>
<proteinExistence type="predicted"/>
<protein>
    <submittedName>
        <fullName evidence="2">Transcriptional regulator, AlpA family</fullName>
    </submittedName>
</protein>
<gene>
    <name evidence="2" type="ORF">SAMN05660337_3239</name>
</gene>